<dbReference type="GeneID" id="113398802"/>
<proteinExistence type="predicted"/>
<dbReference type="Proteomes" id="UP001652626">
    <property type="component" value="Chromosome 18"/>
</dbReference>
<keyword evidence="1" id="KW-0175">Coiled coil</keyword>
<accession>A0ABM4ARE0</accession>
<evidence type="ECO:0000313" key="3">
    <source>
        <dbReference type="Proteomes" id="UP001652626"/>
    </source>
</evidence>
<sequence length="219" mass="26140">MANICISLVYYFISSQFFKIINIIIIEARKIKLRNERIEFTLRSEELALAEEVTLLKVEIESISQQLEDVKEQISQMKYQNTMIDICSESEKSKVESHTININNHKNAFDDLFKKGMQKKARHNLKYFKCVIEREDLEFKHMELKAKKAKNEEIERQTYAKILEENEQKAKEAATIEEEYEALERECNILRKRNKAIMLMLRRKLIEAEETRRTLMKKN</sequence>
<evidence type="ECO:0000256" key="1">
    <source>
        <dbReference type="SAM" id="Coils"/>
    </source>
</evidence>
<gene>
    <name evidence="4" type="primary">LOC113398802</name>
</gene>
<protein>
    <submittedName>
        <fullName evidence="4">Uncharacterized protein LOC113398802</fullName>
    </submittedName>
</protein>
<feature type="coiled-coil region" evidence="1">
    <location>
        <begin position="132"/>
        <end position="218"/>
    </location>
</feature>
<keyword evidence="2" id="KW-0812">Transmembrane</keyword>
<evidence type="ECO:0000313" key="4">
    <source>
        <dbReference type="RefSeq" id="XP_064073869.1"/>
    </source>
</evidence>
<name>A0ABM4ARE0_VANTA</name>
<evidence type="ECO:0000256" key="2">
    <source>
        <dbReference type="SAM" id="Phobius"/>
    </source>
</evidence>
<keyword evidence="2" id="KW-1133">Transmembrane helix</keyword>
<keyword evidence="3" id="KW-1185">Reference proteome</keyword>
<organism evidence="3 4">
    <name type="scientific">Vanessa tameamea</name>
    <name type="common">Kamehameha butterfly</name>
    <dbReference type="NCBI Taxonomy" id="334116"/>
    <lineage>
        <taxon>Eukaryota</taxon>
        <taxon>Metazoa</taxon>
        <taxon>Ecdysozoa</taxon>
        <taxon>Arthropoda</taxon>
        <taxon>Hexapoda</taxon>
        <taxon>Insecta</taxon>
        <taxon>Pterygota</taxon>
        <taxon>Neoptera</taxon>
        <taxon>Endopterygota</taxon>
        <taxon>Lepidoptera</taxon>
        <taxon>Glossata</taxon>
        <taxon>Ditrysia</taxon>
        <taxon>Papilionoidea</taxon>
        <taxon>Nymphalidae</taxon>
        <taxon>Nymphalinae</taxon>
        <taxon>Vanessa</taxon>
    </lineage>
</organism>
<keyword evidence="2" id="KW-0472">Membrane</keyword>
<feature type="transmembrane region" description="Helical" evidence="2">
    <location>
        <begin position="6"/>
        <end position="26"/>
    </location>
</feature>
<feature type="coiled-coil region" evidence="1">
    <location>
        <begin position="53"/>
        <end position="80"/>
    </location>
</feature>
<reference evidence="4" key="1">
    <citation type="submission" date="2025-08" db="UniProtKB">
        <authorList>
            <consortium name="RefSeq"/>
        </authorList>
    </citation>
    <scope>IDENTIFICATION</scope>
    <source>
        <tissue evidence="4">Whole body</tissue>
    </source>
</reference>
<dbReference type="RefSeq" id="XP_064073869.1">
    <property type="nucleotide sequence ID" value="XM_064217799.1"/>
</dbReference>